<protein>
    <submittedName>
        <fullName evidence="1">Uncharacterized protein</fullName>
    </submittedName>
</protein>
<gene>
    <name evidence="1" type="ORF">HNR50_003227</name>
</gene>
<sequence length="91" mass="10495">MSIDKRVASEALINNISERIEVNKSQIHGYTNCILFLDALYKNSYELYPLIFDGEPIDTPVMEQFDEALLSTVVFLSKHIKDFLDVDLYYG</sequence>
<dbReference type="Proteomes" id="UP000587760">
    <property type="component" value="Unassembled WGS sequence"/>
</dbReference>
<reference evidence="1 2" key="1">
    <citation type="submission" date="2020-08" db="EMBL/GenBank/DDBJ databases">
        <title>Genomic Encyclopedia of Type Strains, Phase IV (KMG-IV): sequencing the most valuable type-strain genomes for metagenomic binning, comparative biology and taxonomic classification.</title>
        <authorList>
            <person name="Goeker M."/>
        </authorList>
    </citation>
    <scope>NUCLEOTIDE SEQUENCE [LARGE SCALE GENOMIC DNA]</scope>
    <source>
        <strain evidence="1 2">DSM 2461</strain>
    </source>
</reference>
<name>A0A841REA5_9SPIO</name>
<evidence type="ECO:0000313" key="2">
    <source>
        <dbReference type="Proteomes" id="UP000587760"/>
    </source>
</evidence>
<dbReference type="EMBL" id="JACHGJ010000006">
    <property type="protein sequence ID" value="MBB6481547.1"/>
    <property type="molecule type" value="Genomic_DNA"/>
</dbReference>
<dbReference type="RefSeq" id="WP_184747781.1">
    <property type="nucleotide sequence ID" value="NZ_JACHGJ010000006.1"/>
</dbReference>
<evidence type="ECO:0000313" key="1">
    <source>
        <dbReference type="EMBL" id="MBB6481547.1"/>
    </source>
</evidence>
<accession>A0A841REA5</accession>
<dbReference type="AlphaFoldDB" id="A0A841REA5"/>
<organism evidence="1 2">
    <name type="scientific">Spirochaeta isovalerica</name>
    <dbReference type="NCBI Taxonomy" id="150"/>
    <lineage>
        <taxon>Bacteria</taxon>
        <taxon>Pseudomonadati</taxon>
        <taxon>Spirochaetota</taxon>
        <taxon>Spirochaetia</taxon>
        <taxon>Spirochaetales</taxon>
        <taxon>Spirochaetaceae</taxon>
        <taxon>Spirochaeta</taxon>
    </lineage>
</organism>
<proteinExistence type="predicted"/>
<comment type="caution">
    <text evidence="1">The sequence shown here is derived from an EMBL/GenBank/DDBJ whole genome shotgun (WGS) entry which is preliminary data.</text>
</comment>
<keyword evidence="2" id="KW-1185">Reference proteome</keyword>